<dbReference type="EMBL" id="QPKB01000001">
    <property type="protein sequence ID" value="RWR72277.1"/>
    <property type="molecule type" value="Genomic_DNA"/>
</dbReference>
<feature type="compositionally biased region" description="Low complexity" evidence="1">
    <location>
        <begin position="111"/>
        <end position="132"/>
    </location>
</feature>
<sequence>MHNHKRVSSMSTAPFGIGPNTPLFRKSTSFPVTHLWLQDSKYKYPKTPNTISLTTSLSQIFYFFFFHMCRPKRNTNAIDPKKPITVTATNEPPTSASTDPITESTRRDSSKNSYSYSSTSTSSTTLSSARRSLPQNPTIYSFSDISSATNNFRSTRISSNSWRCSLPSASDAVVVHRKIRRRIQPPQLHRLLFQICKCHHVSLARLLGAAVSADNLYLVYEHAAGANLADCLRSPKNPNFTVLSTWISRMQVAADAAQALEYMHHYTGLDLHLVHNRIKSRSIIVTEPSFNAKVCYFGAALLAGEIPGVIEKIKPDTATKMDRSDSRSMRVERTVGYAAPESSKDEVVSQKSDVFAFGVVMLELISGEEPVQYRYDEKRRDVYERVSVVERAREALERGRVRQWVDWRLKDSFPEEVAEKMTRVALSCVHVEADQRPDMRRVAGKISKLYLQSKAWSERMGVRTDLTASFAPR</sequence>
<feature type="region of interest" description="Disordered" evidence="1">
    <location>
        <begin position="76"/>
        <end position="132"/>
    </location>
</feature>
<dbReference type="InterPro" id="IPR011009">
    <property type="entry name" value="Kinase-like_dom_sf"/>
</dbReference>
<dbReference type="Pfam" id="PF07714">
    <property type="entry name" value="PK_Tyr_Ser-Thr"/>
    <property type="match status" value="1"/>
</dbReference>
<protein>
    <submittedName>
        <fullName evidence="3">Protein kinase domain-containing protein</fullName>
    </submittedName>
</protein>
<dbReference type="GO" id="GO:0004672">
    <property type="term" value="F:protein kinase activity"/>
    <property type="evidence" value="ECO:0007669"/>
    <property type="project" value="InterPro"/>
</dbReference>
<feature type="compositionally biased region" description="Polar residues" evidence="1">
    <location>
        <begin position="86"/>
        <end position="103"/>
    </location>
</feature>
<dbReference type="AlphaFoldDB" id="A0A443N171"/>
<dbReference type="SUPFAM" id="SSF56112">
    <property type="entry name" value="Protein kinase-like (PK-like)"/>
    <property type="match status" value="1"/>
</dbReference>
<keyword evidence="3" id="KW-0418">Kinase</keyword>
<dbReference type="PROSITE" id="PS50011">
    <property type="entry name" value="PROTEIN_KINASE_DOM"/>
    <property type="match status" value="1"/>
</dbReference>
<dbReference type="PANTHER" id="PTHR46863:SF1">
    <property type="entry name" value="PROTEIN KINASE SUPERFAMILY PROTEIN"/>
    <property type="match status" value="1"/>
</dbReference>
<dbReference type="InterPro" id="IPR000719">
    <property type="entry name" value="Prot_kinase_dom"/>
</dbReference>
<keyword evidence="3" id="KW-0808">Transferase</keyword>
<dbReference type="InterPro" id="IPR001245">
    <property type="entry name" value="Ser-Thr/Tyr_kinase_cat_dom"/>
</dbReference>
<gene>
    <name evidence="3" type="ORF">CKAN_00048900</name>
</gene>
<dbReference type="OrthoDB" id="4062651at2759"/>
<organism evidence="3 4">
    <name type="scientific">Cinnamomum micranthum f. kanehirae</name>
    <dbReference type="NCBI Taxonomy" id="337451"/>
    <lineage>
        <taxon>Eukaryota</taxon>
        <taxon>Viridiplantae</taxon>
        <taxon>Streptophyta</taxon>
        <taxon>Embryophyta</taxon>
        <taxon>Tracheophyta</taxon>
        <taxon>Spermatophyta</taxon>
        <taxon>Magnoliopsida</taxon>
        <taxon>Magnoliidae</taxon>
        <taxon>Laurales</taxon>
        <taxon>Lauraceae</taxon>
        <taxon>Cinnamomum</taxon>
    </lineage>
</organism>
<evidence type="ECO:0000313" key="4">
    <source>
        <dbReference type="Proteomes" id="UP000283530"/>
    </source>
</evidence>
<dbReference type="Gene3D" id="1.10.510.10">
    <property type="entry name" value="Transferase(Phosphotransferase) domain 1"/>
    <property type="match status" value="1"/>
</dbReference>
<dbReference type="Proteomes" id="UP000283530">
    <property type="component" value="Unassembled WGS sequence"/>
</dbReference>
<evidence type="ECO:0000313" key="3">
    <source>
        <dbReference type="EMBL" id="RWR72277.1"/>
    </source>
</evidence>
<evidence type="ECO:0000256" key="1">
    <source>
        <dbReference type="SAM" id="MobiDB-lite"/>
    </source>
</evidence>
<proteinExistence type="predicted"/>
<keyword evidence="4" id="KW-1185">Reference proteome</keyword>
<dbReference type="GO" id="GO:0005524">
    <property type="term" value="F:ATP binding"/>
    <property type="evidence" value="ECO:0007669"/>
    <property type="project" value="InterPro"/>
</dbReference>
<accession>A0A443N171</accession>
<dbReference type="PANTHER" id="PTHR46863">
    <property type="entry name" value="OS09G0572100 PROTEIN"/>
    <property type="match status" value="1"/>
</dbReference>
<feature type="domain" description="Protein kinase" evidence="2">
    <location>
        <begin position="131"/>
        <end position="451"/>
    </location>
</feature>
<reference evidence="3 4" key="1">
    <citation type="journal article" date="2019" name="Nat. Plants">
        <title>Stout camphor tree genome fills gaps in understanding of flowering plant genome evolution.</title>
        <authorList>
            <person name="Chaw S.M."/>
            <person name="Liu Y.C."/>
            <person name="Wu Y.W."/>
            <person name="Wang H.Y."/>
            <person name="Lin C.I."/>
            <person name="Wu C.S."/>
            <person name="Ke H.M."/>
            <person name="Chang L.Y."/>
            <person name="Hsu C.Y."/>
            <person name="Yang H.T."/>
            <person name="Sudianto E."/>
            <person name="Hsu M.H."/>
            <person name="Wu K.P."/>
            <person name="Wang L.N."/>
            <person name="Leebens-Mack J.H."/>
            <person name="Tsai I.J."/>
        </authorList>
    </citation>
    <scope>NUCLEOTIDE SEQUENCE [LARGE SCALE GENOMIC DNA]</scope>
    <source>
        <strain evidence="4">cv. Chaw 1501</strain>
        <tissue evidence="3">Young leaves</tissue>
    </source>
</reference>
<evidence type="ECO:0000259" key="2">
    <source>
        <dbReference type="PROSITE" id="PS50011"/>
    </source>
</evidence>
<dbReference type="STRING" id="337451.A0A443N171"/>
<comment type="caution">
    <text evidence="3">The sequence shown here is derived from an EMBL/GenBank/DDBJ whole genome shotgun (WGS) entry which is preliminary data.</text>
</comment>
<name>A0A443N171_9MAGN</name>